<evidence type="ECO:0000313" key="2">
    <source>
        <dbReference type="Proteomes" id="UP000801492"/>
    </source>
</evidence>
<dbReference type="EMBL" id="VTPC01091054">
    <property type="protein sequence ID" value="KAF2879948.1"/>
    <property type="molecule type" value="Genomic_DNA"/>
</dbReference>
<keyword evidence="2" id="KW-1185">Reference proteome</keyword>
<gene>
    <name evidence="1" type="ORF">ILUMI_26236</name>
</gene>
<dbReference type="AlphaFoldDB" id="A0A8K0C8E0"/>
<accession>A0A8K0C8E0</accession>
<evidence type="ECO:0000313" key="1">
    <source>
        <dbReference type="EMBL" id="KAF2879948.1"/>
    </source>
</evidence>
<comment type="caution">
    <text evidence="1">The sequence shown here is derived from an EMBL/GenBank/DDBJ whole genome shotgun (WGS) entry which is preliminary data.</text>
</comment>
<sequence>MEIKENKNLEKDVVNMSFPDPFALTPTKTPSKILGPLLVYTNKEPENNNTLIKEIPEIQLLPNISTEENHYYTSKGDSKKHSFYGLNPKKPEQNNKEVDIPYLGPLLPTYPPTANKQTKPGNKIKPNKVANTHFIPPNDEQPQYPFMPPMNQPVMPSKQPEIINSNPHIEIHGKGDPDEFLQFINQHPELSNYPSGSIFEIHNIPPTHEQKPGIPQHINPNSLLTQTNNRPAIPFVIQQHPQEDLPQNINVEHILQHIQKNSFVPFPNAHMPPNNGQLLITAPNGLVIPTRPQPNFTRP</sequence>
<dbReference type="OrthoDB" id="10643689at2759"/>
<name>A0A8K0C8E0_IGNLU</name>
<organism evidence="1 2">
    <name type="scientific">Ignelater luminosus</name>
    <name type="common">Cucubano</name>
    <name type="synonym">Pyrophorus luminosus</name>
    <dbReference type="NCBI Taxonomy" id="2038154"/>
    <lineage>
        <taxon>Eukaryota</taxon>
        <taxon>Metazoa</taxon>
        <taxon>Ecdysozoa</taxon>
        <taxon>Arthropoda</taxon>
        <taxon>Hexapoda</taxon>
        <taxon>Insecta</taxon>
        <taxon>Pterygota</taxon>
        <taxon>Neoptera</taxon>
        <taxon>Endopterygota</taxon>
        <taxon>Coleoptera</taxon>
        <taxon>Polyphaga</taxon>
        <taxon>Elateriformia</taxon>
        <taxon>Elateroidea</taxon>
        <taxon>Elateridae</taxon>
        <taxon>Agrypninae</taxon>
        <taxon>Pyrophorini</taxon>
        <taxon>Ignelater</taxon>
    </lineage>
</organism>
<dbReference type="Proteomes" id="UP000801492">
    <property type="component" value="Unassembled WGS sequence"/>
</dbReference>
<reference evidence="1" key="1">
    <citation type="submission" date="2019-08" db="EMBL/GenBank/DDBJ databases">
        <title>The genome of the North American firefly Photinus pyralis.</title>
        <authorList>
            <consortium name="Photinus pyralis genome working group"/>
            <person name="Fallon T.R."/>
            <person name="Sander Lower S.E."/>
            <person name="Weng J.-K."/>
        </authorList>
    </citation>
    <scope>NUCLEOTIDE SEQUENCE</scope>
    <source>
        <strain evidence="1">TRF0915ILg1</strain>
        <tissue evidence="1">Whole body</tissue>
    </source>
</reference>
<proteinExistence type="predicted"/>
<feature type="non-terminal residue" evidence="1">
    <location>
        <position position="299"/>
    </location>
</feature>
<protein>
    <submittedName>
        <fullName evidence="1">Uncharacterized protein</fullName>
    </submittedName>
</protein>